<feature type="region of interest" description="Disordered" evidence="1">
    <location>
        <begin position="126"/>
        <end position="150"/>
    </location>
</feature>
<sequence length="222" mass="23712">MSKLLLTGLVGSFLIAGAAHAAGADYYLKIPPIKGESEAMKPGIEPDEIDNKAAAPARARVGDVTLKRGVTASSEGGNAETTFKVEKGEKAADEGHKDWIELLSVSEAASTQATGRRTYEPITIRKRIDKSSPDQQQPDQPGDLAAPSNDPIAIGLLLPAVQKVREAVARTEAWPSCTPGQKLPGVEIMEASTKRTGRILDATVSQCESEQVSFNFTKIEWD</sequence>
<dbReference type="STRING" id="476157.GCA_001663155_02519"/>
<dbReference type="InterPro" id="IPR036624">
    <property type="entry name" value="Hcp1-lik_sf"/>
</dbReference>
<reference evidence="3 4" key="1">
    <citation type="submission" date="2019-07" db="EMBL/GenBank/DDBJ databases">
        <title>Genomic Encyclopedia of Archaeal and Bacterial Type Strains, Phase II (KMG-II): from individual species to whole genera.</title>
        <authorList>
            <person name="Goeker M."/>
        </authorList>
    </citation>
    <scope>NUCLEOTIDE SEQUENCE [LARGE SCALE GENOMIC DNA]</scope>
    <source>
        <strain evidence="3 4">ATCC BAA-2084</strain>
    </source>
</reference>
<dbReference type="Gene3D" id="2.30.110.20">
    <property type="entry name" value="Hcp1-like"/>
    <property type="match status" value="1"/>
</dbReference>
<dbReference type="Proteomes" id="UP000320547">
    <property type="component" value="Unassembled WGS sequence"/>
</dbReference>
<dbReference type="EMBL" id="VLLK01000001">
    <property type="protein sequence ID" value="TWJ09205.1"/>
    <property type="molecule type" value="Genomic_DNA"/>
</dbReference>
<dbReference type="Pfam" id="PF05638">
    <property type="entry name" value="T6SS_HCP"/>
    <property type="match status" value="1"/>
</dbReference>
<dbReference type="RefSeq" id="WP_211352806.1">
    <property type="nucleotide sequence ID" value="NZ_CP015963.1"/>
</dbReference>
<evidence type="ECO:0000256" key="1">
    <source>
        <dbReference type="SAM" id="MobiDB-lite"/>
    </source>
</evidence>
<feature type="chain" id="PRO_5022210928" evidence="2">
    <location>
        <begin position="22"/>
        <end position="222"/>
    </location>
</feature>
<feature type="compositionally biased region" description="Low complexity" evidence="1">
    <location>
        <begin position="133"/>
        <end position="143"/>
    </location>
</feature>
<gene>
    <name evidence="3" type="ORF">JN10_0832</name>
</gene>
<comment type="caution">
    <text evidence="3">The sequence shown here is derived from an EMBL/GenBank/DDBJ whole genome shotgun (WGS) entry which is preliminary data.</text>
</comment>
<dbReference type="InterPro" id="IPR008514">
    <property type="entry name" value="T6SS_Hcp"/>
</dbReference>
<dbReference type="SUPFAM" id="SSF141452">
    <property type="entry name" value="Hcp1-like"/>
    <property type="match status" value="1"/>
</dbReference>
<keyword evidence="2" id="KW-0732">Signal</keyword>
<evidence type="ECO:0000256" key="2">
    <source>
        <dbReference type="SAM" id="SignalP"/>
    </source>
</evidence>
<keyword evidence="4" id="KW-1185">Reference proteome</keyword>
<organism evidence="3 4">
    <name type="scientific">Altererythrobacter ishigakiensis</name>
    <dbReference type="NCBI Taxonomy" id="476157"/>
    <lineage>
        <taxon>Bacteria</taxon>
        <taxon>Pseudomonadati</taxon>
        <taxon>Pseudomonadota</taxon>
        <taxon>Alphaproteobacteria</taxon>
        <taxon>Sphingomonadales</taxon>
        <taxon>Erythrobacteraceae</taxon>
        <taxon>Altererythrobacter</taxon>
    </lineage>
</organism>
<evidence type="ECO:0000313" key="3">
    <source>
        <dbReference type="EMBL" id="TWJ09205.1"/>
    </source>
</evidence>
<proteinExistence type="predicted"/>
<dbReference type="AlphaFoldDB" id="A0A562UUB0"/>
<protein>
    <submittedName>
        <fullName evidence="3">Type VI secretion system (T6SS) effector Hcp</fullName>
    </submittedName>
</protein>
<evidence type="ECO:0000313" key="4">
    <source>
        <dbReference type="Proteomes" id="UP000320547"/>
    </source>
</evidence>
<name>A0A562UUB0_9SPHN</name>
<feature type="signal peptide" evidence="2">
    <location>
        <begin position="1"/>
        <end position="21"/>
    </location>
</feature>
<accession>A0A562UUB0</accession>